<dbReference type="InterPro" id="IPR011051">
    <property type="entry name" value="RmlC_Cupin_sf"/>
</dbReference>
<dbReference type="InterPro" id="IPR014710">
    <property type="entry name" value="RmlC-like_jellyroll"/>
</dbReference>
<proteinExistence type="predicted"/>
<sequence>MHSQSCTSRLARYRTAEAFEVEPGVRFREMIRREDGARTMIVGLATFAPGASLPCHVHNVEETVTILTGRALCVVEGQETTEVEPFDSSFIPPHVAHRFINASDSEPLTIQWIYGLVDEHGRAVAEVERTLVAPARCER</sequence>
<dbReference type="InterPro" id="IPR013096">
    <property type="entry name" value="Cupin_2"/>
</dbReference>
<reference evidence="2 3" key="1">
    <citation type="submission" date="2018-10" db="EMBL/GenBank/DDBJ databases">
        <title>Genomic Encyclopedia of Type Strains, Phase IV (KMG-IV): sequencing the most valuable type-strain genomes for metagenomic binning, comparative biology and taxonomic classification.</title>
        <authorList>
            <person name="Goeker M."/>
        </authorList>
    </citation>
    <scope>NUCLEOTIDE SEQUENCE [LARGE SCALE GENOMIC DNA]</scope>
    <source>
        <strain evidence="2 3">DSM 23229</strain>
    </source>
</reference>
<name>A0A420X149_9GAMM</name>
<evidence type="ECO:0000259" key="1">
    <source>
        <dbReference type="Pfam" id="PF07883"/>
    </source>
</evidence>
<dbReference type="RefSeq" id="WP_121170434.1">
    <property type="nucleotide sequence ID" value="NZ_RBIN01000001.1"/>
</dbReference>
<dbReference type="Gene3D" id="2.60.120.10">
    <property type="entry name" value="Jelly Rolls"/>
    <property type="match status" value="1"/>
</dbReference>
<dbReference type="PANTHER" id="PTHR40112">
    <property type="entry name" value="H2HPP ISOMERASE"/>
    <property type="match status" value="1"/>
</dbReference>
<evidence type="ECO:0000313" key="3">
    <source>
        <dbReference type="Proteomes" id="UP000281975"/>
    </source>
</evidence>
<organism evidence="2 3">
    <name type="scientific">Kushneria sinocarnis</name>
    <dbReference type="NCBI Taxonomy" id="595502"/>
    <lineage>
        <taxon>Bacteria</taxon>
        <taxon>Pseudomonadati</taxon>
        <taxon>Pseudomonadota</taxon>
        <taxon>Gammaproteobacteria</taxon>
        <taxon>Oceanospirillales</taxon>
        <taxon>Halomonadaceae</taxon>
        <taxon>Kushneria</taxon>
    </lineage>
</organism>
<dbReference type="GO" id="GO:0051213">
    <property type="term" value="F:dioxygenase activity"/>
    <property type="evidence" value="ECO:0007669"/>
    <property type="project" value="UniProtKB-KW"/>
</dbReference>
<protein>
    <submittedName>
        <fullName evidence="2">Quercetin dioxygenase-like cupin family protein</fullName>
    </submittedName>
</protein>
<accession>A0A420X149</accession>
<dbReference type="Pfam" id="PF07883">
    <property type="entry name" value="Cupin_2"/>
    <property type="match status" value="1"/>
</dbReference>
<feature type="domain" description="Cupin type-2" evidence="1">
    <location>
        <begin position="44"/>
        <end position="114"/>
    </location>
</feature>
<keyword evidence="2" id="KW-0223">Dioxygenase</keyword>
<keyword evidence="3" id="KW-1185">Reference proteome</keyword>
<dbReference type="InterPro" id="IPR052535">
    <property type="entry name" value="Bacilysin_H2HPP_isomerase"/>
</dbReference>
<dbReference type="AlphaFoldDB" id="A0A420X149"/>
<dbReference type="OrthoDB" id="191551at2"/>
<dbReference type="EMBL" id="RBIN01000001">
    <property type="protein sequence ID" value="RKR07405.1"/>
    <property type="molecule type" value="Genomic_DNA"/>
</dbReference>
<keyword evidence="2" id="KW-0560">Oxidoreductase</keyword>
<comment type="caution">
    <text evidence="2">The sequence shown here is derived from an EMBL/GenBank/DDBJ whole genome shotgun (WGS) entry which is preliminary data.</text>
</comment>
<dbReference type="Proteomes" id="UP000281975">
    <property type="component" value="Unassembled WGS sequence"/>
</dbReference>
<gene>
    <name evidence="2" type="ORF">C7446_0217</name>
</gene>
<evidence type="ECO:0000313" key="2">
    <source>
        <dbReference type="EMBL" id="RKR07405.1"/>
    </source>
</evidence>
<dbReference type="PANTHER" id="PTHR40112:SF1">
    <property type="entry name" value="H2HPP ISOMERASE"/>
    <property type="match status" value="1"/>
</dbReference>
<dbReference type="SUPFAM" id="SSF51182">
    <property type="entry name" value="RmlC-like cupins"/>
    <property type="match status" value="1"/>
</dbReference>